<dbReference type="Proteomes" id="UP001235939">
    <property type="component" value="Chromosome 10"/>
</dbReference>
<evidence type="ECO:0000313" key="2">
    <source>
        <dbReference type="EMBL" id="UYV73171.1"/>
    </source>
</evidence>
<dbReference type="PANTHER" id="PTHR46715:SF1">
    <property type="entry name" value="1-PHOSPHATIDYLINOSITOL 3-PHOSPHATE 5-KINASE"/>
    <property type="match status" value="1"/>
</dbReference>
<dbReference type="PANTHER" id="PTHR46715">
    <property type="entry name" value="1-PHOSPHATIDYLINOSITOL 3-PHOSPHATE 5-KINASE"/>
    <property type="match status" value="1"/>
</dbReference>
<organism evidence="2 3">
    <name type="scientific">Cordylochernes scorpioides</name>
    <dbReference type="NCBI Taxonomy" id="51811"/>
    <lineage>
        <taxon>Eukaryota</taxon>
        <taxon>Metazoa</taxon>
        <taxon>Ecdysozoa</taxon>
        <taxon>Arthropoda</taxon>
        <taxon>Chelicerata</taxon>
        <taxon>Arachnida</taxon>
        <taxon>Pseudoscorpiones</taxon>
        <taxon>Cheliferoidea</taxon>
        <taxon>Chernetidae</taxon>
        <taxon>Cordylochernes</taxon>
    </lineage>
</organism>
<protein>
    <submittedName>
        <fullName evidence="2">PIKFYVE</fullName>
    </submittedName>
</protein>
<sequence>MRMVGIHNSPVQGRICAVKKENGVSGEGVPQEHRPQDRDVQAGRAGSGEECLQTGSRPPPQDGHHSDLQRGAECPCSLLLSTAAVECCGVSQVKKIVQFLLYTAYNWRLEKSFLMDEYAMPPLGSEDMVADEFQSSSVTSREVVTNVVRPAELEISHSTSHLELVRDEAAKTIEKKYVEDFSDPLRSYLQMEEDLGAAAVTSPASSHSLLRVASMPLTSQFRKGLDGTILCCSPFITVALPYLETEPGKCCKLRPFFPEEIYWSRQFQKEAAVRKSLIMEESSENQEAPVLGYEECPPHPFVHKMLSEPLAKSTKIQCMLAEFRACGEKYRRVWHTVPNSNCDGSRHKALESTNYNDCPLDKYAGHRKPFSHIKYTMLVHKVRRQNPNMNAMFQLDVLSPYNHQKLSVLFCNHSYASNNAPNFCVDPRYTPIVLREVDLPPTIVTINETPVTIDEIVENIKCLSKKIVHISQRIKQEVDVQRPVRPCGTSAMMWCGSRCTSLRPSTTGTT</sequence>
<evidence type="ECO:0000256" key="1">
    <source>
        <dbReference type="SAM" id="MobiDB-lite"/>
    </source>
</evidence>
<dbReference type="InterPro" id="IPR043548">
    <property type="entry name" value="PIKfyve"/>
</dbReference>
<accession>A0ABY6KYK3</accession>
<feature type="compositionally biased region" description="Basic and acidic residues" evidence="1">
    <location>
        <begin position="30"/>
        <end position="41"/>
    </location>
</feature>
<feature type="region of interest" description="Disordered" evidence="1">
    <location>
        <begin position="20"/>
        <end position="68"/>
    </location>
</feature>
<feature type="non-terminal residue" evidence="2">
    <location>
        <position position="1"/>
    </location>
</feature>
<keyword evidence="3" id="KW-1185">Reference proteome</keyword>
<proteinExistence type="predicted"/>
<gene>
    <name evidence="2" type="ORF">LAZ67_10002080</name>
</gene>
<reference evidence="2 3" key="1">
    <citation type="submission" date="2022-01" db="EMBL/GenBank/DDBJ databases">
        <title>A chromosomal length assembly of Cordylochernes scorpioides.</title>
        <authorList>
            <person name="Zeh D."/>
            <person name="Zeh J."/>
        </authorList>
    </citation>
    <scope>NUCLEOTIDE SEQUENCE [LARGE SCALE GENOMIC DNA]</scope>
    <source>
        <strain evidence="2">IN4F17</strain>
        <tissue evidence="2">Whole Body</tissue>
    </source>
</reference>
<name>A0ABY6KYK3_9ARAC</name>
<evidence type="ECO:0000313" key="3">
    <source>
        <dbReference type="Proteomes" id="UP001235939"/>
    </source>
</evidence>
<dbReference type="EMBL" id="CP092872">
    <property type="protein sequence ID" value="UYV73171.1"/>
    <property type="molecule type" value="Genomic_DNA"/>
</dbReference>